<protein>
    <submittedName>
        <fullName evidence="1">Uncharacterized protein</fullName>
    </submittedName>
</protein>
<dbReference type="EMBL" id="JAMKPW020000014">
    <property type="protein sequence ID" value="KAK8211399.1"/>
    <property type="molecule type" value="Genomic_DNA"/>
</dbReference>
<evidence type="ECO:0000313" key="2">
    <source>
        <dbReference type="Proteomes" id="UP001320706"/>
    </source>
</evidence>
<keyword evidence="2" id="KW-1185">Reference proteome</keyword>
<comment type="caution">
    <text evidence="1">The sequence shown here is derived from an EMBL/GenBank/DDBJ whole genome shotgun (WGS) entry which is preliminary data.</text>
</comment>
<proteinExistence type="predicted"/>
<evidence type="ECO:0000313" key="1">
    <source>
        <dbReference type="EMBL" id="KAK8211399.1"/>
    </source>
</evidence>
<dbReference type="Proteomes" id="UP001320706">
    <property type="component" value="Unassembled WGS sequence"/>
</dbReference>
<accession>A0ACC3SFB4</accession>
<gene>
    <name evidence="1" type="ORF">M8818_003366</name>
</gene>
<sequence>MPASQRLLSHTKASAARSATYLQNVTPVARLSTSTDKPLPPRPIAQVAGGLSPTKDSRSLIDAIEQPLRTSPGTPQEQEWQALSPERKAAPTYSTSSRETGQEHPFSAADTRHSSPPHHHGHGIIHAPLRSASLRDQTTTSEIKAGDRALRTERSASANSTTKSETPVDERVHSPPPMSFSQPYVKRPEKDTSRQGTPTPLYSASRGHATASRIPIHSSKKGPQIVSIRGKSPVGILTFGERKLNSREALETLDQSSPSKRKSAVITKNDRESSNESLTSLFPKAPAKATSSPKLRRQPSSTSASDSGSVVKQISGQLLSTSFAGSTVTIFNDADDLVFGDNARVPPLRSKKAIQQTSATSTLDGSDETTSTSSSKALHGEAILHSHEGASTHSESGSEQLYESYVFVNTKESPDDGRIATSEVKPGQSTPQKLGETKEAINHEVKQHVPTLSILEGTSESPNPSPEEMEGLAGVLGRDRRRQVVAHDSTVFHPAHRADEQSAKAKEDGLRMPRNQLSDLQRVTATTLPQYTEKANSTPSKPSHAPTSVSSRFDPRKHPSDRAPSYTYSTSVSANRSVSTSTRPSVTFKEGKSIGYPSRIPPKASAIIGPADPSDRVPSLANVPKRTAGSVYSRTNPTSPPHIPLSRFMETEEDYVSPTKPKEAGTKSDRFTGHTMSSSKKAKSKVPRSQPKSRVMIHNIKGLFSSKKDSEVPPLPQVMDSTLSDCNTVVNGSPISKKSSPATPSVRKTEAAPRKNAEVKIDDQTVSQKEFEVATLTKTTMTLMEQAMKEKNAPAKERMLSLAQVMLDAIQNSREAERSMLEAKKAADAARISYELTQHSIAEMGRLMSSRNMPSMLKKLAKAAY</sequence>
<reference evidence="1" key="1">
    <citation type="submission" date="2024-02" db="EMBL/GenBank/DDBJ databases">
        <title>Metagenome Assembled Genome of Zalaria obscura JY119.</title>
        <authorList>
            <person name="Vighnesh L."/>
            <person name="Jagadeeshwari U."/>
            <person name="Venkata Ramana C."/>
            <person name="Sasikala C."/>
        </authorList>
    </citation>
    <scope>NUCLEOTIDE SEQUENCE</scope>
    <source>
        <strain evidence="1">JY119</strain>
    </source>
</reference>
<organism evidence="1 2">
    <name type="scientific">Zalaria obscura</name>
    <dbReference type="NCBI Taxonomy" id="2024903"/>
    <lineage>
        <taxon>Eukaryota</taxon>
        <taxon>Fungi</taxon>
        <taxon>Dikarya</taxon>
        <taxon>Ascomycota</taxon>
        <taxon>Pezizomycotina</taxon>
        <taxon>Dothideomycetes</taxon>
        <taxon>Dothideomycetidae</taxon>
        <taxon>Dothideales</taxon>
        <taxon>Zalariaceae</taxon>
        <taxon>Zalaria</taxon>
    </lineage>
</organism>
<name>A0ACC3SFB4_9PEZI</name>